<organism evidence="2 3">
    <name type="scientific">Streptomyces boetiae</name>
    <dbReference type="NCBI Taxonomy" id="3075541"/>
    <lineage>
        <taxon>Bacteria</taxon>
        <taxon>Bacillati</taxon>
        <taxon>Actinomycetota</taxon>
        <taxon>Actinomycetes</taxon>
        <taxon>Kitasatosporales</taxon>
        <taxon>Streptomycetaceae</taxon>
        <taxon>Streptomyces</taxon>
    </lineage>
</organism>
<proteinExistence type="predicted"/>
<protein>
    <submittedName>
        <fullName evidence="2">Uncharacterized protein</fullName>
    </submittedName>
</protein>
<dbReference type="RefSeq" id="WP_311632677.1">
    <property type="nucleotide sequence ID" value="NZ_JAVREN010000044.1"/>
</dbReference>
<reference evidence="3" key="1">
    <citation type="submission" date="2023-07" db="EMBL/GenBank/DDBJ databases">
        <title>30 novel species of actinomycetes from the DSMZ collection.</title>
        <authorList>
            <person name="Nouioui I."/>
        </authorList>
    </citation>
    <scope>NUCLEOTIDE SEQUENCE [LARGE SCALE GENOMIC DNA]</scope>
    <source>
        <strain evidence="3">DSM 44917</strain>
    </source>
</reference>
<accession>A0ABU2LEV8</accession>
<evidence type="ECO:0000313" key="3">
    <source>
        <dbReference type="Proteomes" id="UP001183388"/>
    </source>
</evidence>
<feature type="compositionally biased region" description="Basic and acidic residues" evidence="1">
    <location>
        <begin position="22"/>
        <end position="32"/>
    </location>
</feature>
<keyword evidence="3" id="KW-1185">Reference proteome</keyword>
<name>A0ABU2LEV8_9ACTN</name>
<dbReference type="EMBL" id="JAVREN010000044">
    <property type="protein sequence ID" value="MDT0309713.1"/>
    <property type="molecule type" value="Genomic_DNA"/>
</dbReference>
<feature type="region of interest" description="Disordered" evidence="1">
    <location>
        <begin position="1"/>
        <end position="32"/>
    </location>
</feature>
<evidence type="ECO:0000313" key="2">
    <source>
        <dbReference type="EMBL" id="MDT0309713.1"/>
    </source>
</evidence>
<comment type="caution">
    <text evidence="2">The sequence shown here is derived from an EMBL/GenBank/DDBJ whole genome shotgun (WGS) entry which is preliminary data.</text>
</comment>
<sequence length="51" mass="5585">MAGAESETPAQQPDEEPGSTPKKVENLDAKWEKLDREIREHLGSLGRGPQA</sequence>
<gene>
    <name evidence="2" type="ORF">RM780_22530</name>
</gene>
<evidence type="ECO:0000256" key="1">
    <source>
        <dbReference type="SAM" id="MobiDB-lite"/>
    </source>
</evidence>
<dbReference type="Proteomes" id="UP001183388">
    <property type="component" value="Unassembled WGS sequence"/>
</dbReference>